<feature type="region of interest" description="Disordered" evidence="1">
    <location>
        <begin position="24"/>
        <end position="49"/>
    </location>
</feature>
<gene>
    <name evidence="2" type="ORF">HPB48_016804</name>
</gene>
<proteinExistence type="predicted"/>
<dbReference type="Proteomes" id="UP000821853">
    <property type="component" value="Unassembled WGS sequence"/>
</dbReference>
<evidence type="ECO:0000313" key="2">
    <source>
        <dbReference type="EMBL" id="KAH9377427.1"/>
    </source>
</evidence>
<sequence length="111" mass="11864">MAAAAGVCGGGSMLGVPGPDSYFTPISPALPQQQQQLSPPPVHRDGPSSKNILDILMDANINVEAHMLNGDAAKSAQLRQHVFRKVAYEPLIGQTVRETSPAYRVSDWVAR</sequence>
<evidence type="ECO:0000313" key="3">
    <source>
        <dbReference type="Proteomes" id="UP000821853"/>
    </source>
</evidence>
<feature type="compositionally biased region" description="Low complexity" evidence="1">
    <location>
        <begin position="27"/>
        <end position="37"/>
    </location>
</feature>
<dbReference type="AlphaFoldDB" id="A0A9J6GPX6"/>
<comment type="caution">
    <text evidence="2">The sequence shown here is derived from an EMBL/GenBank/DDBJ whole genome shotgun (WGS) entry which is preliminary data.</text>
</comment>
<organism evidence="2 3">
    <name type="scientific">Haemaphysalis longicornis</name>
    <name type="common">Bush tick</name>
    <dbReference type="NCBI Taxonomy" id="44386"/>
    <lineage>
        <taxon>Eukaryota</taxon>
        <taxon>Metazoa</taxon>
        <taxon>Ecdysozoa</taxon>
        <taxon>Arthropoda</taxon>
        <taxon>Chelicerata</taxon>
        <taxon>Arachnida</taxon>
        <taxon>Acari</taxon>
        <taxon>Parasitiformes</taxon>
        <taxon>Ixodida</taxon>
        <taxon>Ixodoidea</taxon>
        <taxon>Ixodidae</taxon>
        <taxon>Haemaphysalinae</taxon>
        <taxon>Haemaphysalis</taxon>
    </lineage>
</organism>
<name>A0A9J6GPX6_HAELO</name>
<accession>A0A9J6GPX6</accession>
<dbReference type="VEuPathDB" id="VectorBase:HLOH_061809"/>
<reference evidence="2 3" key="1">
    <citation type="journal article" date="2020" name="Cell">
        <title>Large-Scale Comparative Analyses of Tick Genomes Elucidate Their Genetic Diversity and Vector Capacities.</title>
        <authorList>
            <consortium name="Tick Genome and Microbiome Consortium (TIGMIC)"/>
            <person name="Jia N."/>
            <person name="Wang J."/>
            <person name="Shi W."/>
            <person name="Du L."/>
            <person name="Sun Y."/>
            <person name="Zhan W."/>
            <person name="Jiang J.F."/>
            <person name="Wang Q."/>
            <person name="Zhang B."/>
            <person name="Ji P."/>
            <person name="Bell-Sakyi L."/>
            <person name="Cui X.M."/>
            <person name="Yuan T.T."/>
            <person name="Jiang B.G."/>
            <person name="Yang W.F."/>
            <person name="Lam T.T."/>
            <person name="Chang Q.C."/>
            <person name="Ding S.J."/>
            <person name="Wang X.J."/>
            <person name="Zhu J.G."/>
            <person name="Ruan X.D."/>
            <person name="Zhao L."/>
            <person name="Wei J.T."/>
            <person name="Ye R.Z."/>
            <person name="Que T.C."/>
            <person name="Du C.H."/>
            <person name="Zhou Y.H."/>
            <person name="Cheng J.X."/>
            <person name="Dai P.F."/>
            <person name="Guo W.B."/>
            <person name="Han X.H."/>
            <person name="Huang E.J."/>
            <person name="Li L.F."/>
            <person name="Wei W."/>
            <person name="Gao Y.C."/>
            <person name="Liu J.Z."/>
            <person name="Shao H.Z."/>
            <person name="Wang X."/>
            <person name="Wang C.C."/>
            <person name="Yang T.C."/>
            <person name="Huo Q.B."/>
            <person name="Li W."/>
            <person name="Chen H.Y."/>
            <person name="Chen S.E."/>
            <person name="Zhou L.G."/>
            <person name="Ni X.B."/>
            <person name="Tian J.H."/>
            <person name="Sheng Y."/>
            <person name="Liu T."/>
            <person name="Pan Y.S."/>
            <person name="Xia L.Y."/>
            <person name="Li J."/>
            <person name="Zhao F."/>
            <person name="Cao W.C."/>
        </authorList>
    </citation>
    <scope>NUCLEOTIDE SEQUENCE [LARGE SCALE GENOMIC DNA]</scope>
    <source>
        <strain evidence="2">HaeL-2018</strain>
    </source>
</reference>
<keyword evidence="3" id="KW-1185">Reference proteome</keyword>
<protein>
    <submittedName>
        <fullName evidence="2">Uncharacterized protein</fullName>
    </submittedName>
</protein>
<evidence type="ECO:0000256" key="1">
    <source>
        <dbReference type="SAM" id="MobiDB-lite"/>
    </source>
</evidence>
<dbReference type="EMBL" id="JABSTR010000008">
    <property type="protein sequence ID" value="KAH9377427.1"/>
    <property type="molecule type" value="Genomic_DNA"/>
</dbReference>